<reference evidence="3" key="2">
    <citation type="journal article" date="2017" name="J. Anim. Genet.">
        <title>Multiple reference genome sequences of hot pepper reveal the massive evolution of plant disease resistance genes by retroduplication.</title>
        <authorList>
            <person name="Kim S."/>
            <person name="Park J."/>
            <person name="Yeom S.-I."/>
            <person name="Kim Y.-M."/>
            <person name="Seo E."/>
            <person name="Kim K.-T."/>
            <person name="Kim M.-S."/>
            <person name="Lee J.M."/>
            <person name="Cheong K."/>
            <person name="Shin H.-S."/>
            <person name="Kim S.-B."/>
            <person name="Han K."/>
            <person name="Lee J."/>
            <person name="Park M."/>
            <person name="Lee H.-A."/>
            <person name="Lee H.-Y."/>
            <person name="Lee Y."/>
            <person name="Oh S."/>
            <person name="Lee J.H."/>
            <person name="Choi E."/>
            <person name="Choi E."/>
            <person name="Lee S.E."/>
            <person name="Jeon J."/>
            <person name="Kim H."/>
            <person name="Choi G."/>
            <person name="Song H."/>
            <person name="Lee J."/>
            <person name="Lee S.-C."/>
            <person name="Kwon J.-K."/>
            <person name="Lee H.-Y."/>
            <person name="Koo N."/>
            <person name="Hong Y."/>
            <person name="Kim R.W."/>
            <person name="Kang W.-H."/>
            <person name="Huh J.H."/>
            <person name="Kang B.-C."/>
            <person name="Yang T.-J."/>
            <person name="Lee Y.-H."/>
            <person name="Bennetzen J.L."/>
            <person name="Choi D."/>
        </authorList>
    </citation>
    <scope>NUCLEOTIDE SEQUENCE [LARGE SCALE GENOMIC DNA]</scope>
    <source>
        <strain evidence="3">cv. PBC81</strain>
    </source>
</reference>
<keyword evidence="3" id="KW-1185">Reference proteome</keyword>
<sequence length="170" mass="19556">MQSWHKESLLSMPCQLSVNLQEQTFHRWHMLLKDILNLVYIFECNGLPEVAEYWKVCCSTDMQFEDDPSSSIVIEDFPFLNSCSLKNAGVDFHPKKNLIVSEPVKSKKHRFPICFKVFPSGQSLGGHKRAHYTGFTESKTKEPMVKLDDLDDNHKAFDLNTLVDALMMSN</sequence>
<evidence type="ECO:0000313" key="2">
    <source>
        <dbReference type="EMBL" id="PHT29599.1"/>
    </source>
</evidence>
<organism evidence="2 3">
    <name type="scientific">Capsicum baccatum</name>
    <name type="common">Peruvian pepper</name>
    <dbReference type="NCBI Taxonomy" id="33114"/>
    <lineage>
        <taxon>Eukaryota</taxon>
        <taxon>Viridiplantae</taxon>
        <taxon>Streptophyta</taxon>
        <taxon>Embryophyta</taxon>
        <taxon>Tracheophyta</taxon>
        <taxon>Spermatophyta</taxon>
        <taxon>Magnoliopsida</taxon>
        <taxon>eudicotyledons</taxon>
        <taxon>Gunneridae</taxon>
        <taxon>Pentapetalae</taxon>
        <taxon>asterids</taxon>
        <taxon>lamiids</taxon>
        <taxon>Solanales</taxon>
        <taxon>Solanaceae</taxon>
        <taxon>Solanoideae</taxon>
        <taxon>Capsiceae</taxon>
        <taxon>Capsicum</taxon>
    </lineage>
</organism>
<evidence type="ECO:0000313" key="3">
    <source>
        <dbReference type="Proteomes" id="UP000224567"/>
    </source>
</evidence>
<evidence type="ECO:0000259" key="1">
    <source>
        <dbReference type="Pfam" id="PF13912"/>
    </source>
</evidence>
<dbReference type="PANTHER" id="PTHR46869">
    <property type="entry name" value="C2H2-LIKE ZINC FINGER PROTEIN"/>
    <property type="match status" value="1"/>
</dbReference>
<dbReference type="STRING" id="33114.A0A2G2V9H5"/>
<dbReference type="Pfam" id="PF13912">
    <property type="entry name" value="zf-C2H2_6"/>
    <property type="match status" value="1"/>
</dbReference>
<dbReference type="Proteomes" id="UP000224567">
    <property type="component" value="Unassembled WGS sequence"/>
</dbReference>
<feature type="domain" description="C2H2-type" evidence="1">
    <location>
        <begin position="113"/>
        <end position="132"/>
    </location>
</feature>
<dbReference type="OrthoDB" id="6077919at2759"/>
<dbReference type="EMBL" id="MLFT02000096">
    <property type="protein sequence ID" value="PHT29599.1"/>
    <property type="molecule type" value="Genomic_DNA"/>
</dbReference>
<proteinExistence type="predicted"/>
<reference evidence="2 3" key="1">
    <citation type="journal article" date="2017" name="Genome Biol.">
        <title>New reference genome sequences of hot pepper reveal the massive evolution of plant disease-resistance genes by retroduplication.</title>
        <authorList>
            <person name="Kim S."/>
            <person name="Park J."/>
            <person name="Yeom S.I."/>
            <person name="Kim Y.M."/>
            <person name="Seo E."/>
            <person name="Kim K.T."/>
            <person name="Kim M.S."/>
            <person name="Lee J.M."/>
            <person name="Cheong K."/>
            <person name="Shin H.S."/>
            <person name="Kim S.B."/>
            <person name="Han K."/>
            <person name="Lee J."/>
            <person name="Park M."/>
            <person name="Lee H.A."/>
            <person name="Lee H.Y."/>
            <person name="Lee Y."/>
            <person name="Oh S."/>
            <person name="Lee J.H."/>
            <person name="Choi E."/>
            <person name="Choi E."/>
            <person name="Lee S.E."/>
            <person name="Jeon J."/>
            <person name="Kim H."/>
            <person name="Choi G."/>
            <person name="Song H."/>
            <person name="Lee J."/>
            <person name="Lee S.C."/>
            <person name="Kwon J.K."/>
            <person name="Lee H.Y."/>
            <person name="Koo N."/>
            <person name="Hong Y."/>
            <person name="Kim R.W."/>
            <person name="Kang W.H."/>
            <person name="Huh J.H."/>
            <person name="Kang B.C."/>
            <person name="Yang T.J."/>
            <person name="Lee Y.H."/>
            <person name="Bennetzen J.L."/>
            <person name="Choi D."/>
        </authorList>
    </citation>
    <scope>NUCLEOTIDE SEQUENCE [LARGE SCALE GENOMIC DNA]</scope>
    <source>
        <strain evidence="3">cv. PBC81</strain>
    </source>
</reference>
<dbReference type="InterPro" id="IPR013087">
    <property type="entry name" value="Znf_C2H2_type"/>
</dbReference>
<accession>A0A2G2V9H5</accession>
<protein>
    <recommendedName>
        <fullName evidence="1">C2H2-type domain-containing protein</fullName>
    </recommendedName>
</protein>
<comment type="caution">
    <text evidence="2">The sequence shown here is derived from an EMBL/GenBank/DDBJ whole genome shotgun (WGS) entry which is preliminary data.</text>
</comment>
<dbReference type="AlphaFoldDB" id="A0A2G2V9H5"/>
<dbReference type="PANTHER" id="PTHR46869:SF7">
    <property type="entry name" value="ZINC FINGER PROTEIN ZAT9-LIKE"/>
    <property type="match status" value="1"/>
</dbReference>
<gene>
    <name evidence="2" type="ORF">CQW23_30824</name>
</gene>
<name>A0A2G2V9H5_CAPBA</name>